<evidence type="ECO:0000313" key="2">
    <source>
        <dbReference type="EMBL" id="CAG8461333.1"/>
    </source>
</evidence>
<keyword evidence="3" id="KW-1185">Reference proteome</keyword>
<feature type="region of interest" description="Disordered" evidence="1">
    <location>
        <begin position="1"/>
        <end position="22"/>
    </location>
</feature>
<protein>
    <submittedName>
        <fullName evidence="2">627_t:CDS:1</fullName>
    </submittedName>
</protein>
<comment type="caution">
    <text evidence="2">The sequence shown here is derived from an EMBL/GenBank/DDBJ whole genome shotgun (WGS) entry which is preliminary data.</text>
</comment>
<dbReference type="EMBL" id="CAJVPI010000031">
    <property type="protein sequence ID" value="CAG8461333.1"/>
    <property type="molecule type" value="Genomic_DNA"/>
</dbReference>
<gene>
    <name evidence="2" type="ORF">PBRASI_LOCUS597</name>
</gene>
<dbReference type="AlphaFoldDB" id="A0A9N8YZU6"/>
<name>A0A9N8YZU6_9GLOM</name>
<proteinExistence type="predicted"/>
<accession>A0A9N8YZU6</accession>
<evidence type="ECO:0000313" key="3">
    <source>
        <dbReference type="Proteomes" id="UP000789739"/>
    </source>
</evidence>
<sequence length="92" mass="9915">MSPETLSPKTPNNSSFHNVNRLSTSPEPIRALIGTTMLASKNAVAVIVALDYSEEGRHHATVLLCTPDNLVEKSVPIKAQITHFFAALSGFL</sequence>
<organism evidence="2 3">
    <name type="scientific">Paraglomus brasilianum</name>
    <dbReference type="NCBI Taxonomy" id="144538"/>
    <lineage>
        <taxon>Eukaryota</taxon>
        <taxon>Fungi</taxon>
        <taxon>Fungi incertae sedis</taxon>
        <taxon>Mucoromycota</taxon>
        <taxon>Glomeromycotina</taxon>
        <taxon>Glomeromycetes</taxon>
        <taxon>Paraglomerales</taxon>
        <taxon>Paraglomeraceae</taxon>
        <taxon>Paraglomus</taxon>
    </lineage>
</organism>
<dbReference type="Proteomes" id="UP000789739">
    <property type="component" value="Unassembled WGS sequence"/>
</dbReference>
<evidence type="ECO:0000256" key="1">
    <source>
        <dbReference type="SAM" id="MobiDB-lite"/>
    </source>
</evidence>
<reference evidence="2" key="1">
    <citation type="submission" date="2021-06" db="EMBL/GenBank/DDBJ databases">
        <authorList>
            <person name="Kallberg Y."/>
            <person name="Tangrot J."/>
            <person name="Rosling A."/>
        </authorList>
    </citation>
    <scope>NUCLEOTIDE SEQUENCE</scope>
    <source>
        <strain evidence="2">BR232B</strain>
    </source>
</reference>